<keyword evidence="1" id="KW-1133">Transmembrane helix</keyword>
<gene>
    <name evidence="2" type="ORF">ACFOWE_30945</name>
</gene>
<feature type="transmembrane region" description="Helical" evidence="1">
    <location>
        <begin position="36"/>
        <end position="53"/>
    </location>
</feature>
<dbReference type="RefSeq" id="WP_377294112.1">
    <property type="nucleotide sequence ID" value="NZ_JBHSBM010000054.1"/>
</dbReference>
<keyword evidence="1" id="KW-0812">Transmembrane</keyword>
<protein>
    <submittedName>
        <fullName evidence="2">Uncharacterized protein</fullName>
    </submittedName>
</protein>
<organism evidence="2 3">
    <name type="scientific">Planomonospora corallina</name>
    <dbReference type="NCBI Taxonomy" id="1806052"/>
    <lineage>
        <taxon>Bacteria</taxon>
        <taxon>Bacillati</taxon>
        <taxon>Actinomycetota</taxon>
        <taxon>Actinomycetes</taxon>
        <taxon>Streptosporangiales</taxon>
        <taxon>Streptosporangiaceae</taxon>
        <taxon>Planomonospora</taxon>
    </lineage>
</organism>
<keyword evidence="1" id="KW-0472">Membrane</keyword>
<proteinExistence type="predicted"/>
<accession>A0ABV8IFD1</accession>
<comment type="caution">
    <text evidence="2">The sequence shown here is derived from an EMBL/GenBank/DDBJ whole genome shotgun (WGS) entry which is preliminary data.</text>
</comment>
<dbReference type="EMBL" id="JBHSBM010000054">
    <property type="protein sequence ID" value="MFC4062732.1"/>
    <property type="molecule type" value="Genomic_DNA"/>
</dbReference>
<evidence type="ECO:0000313" key="3">
    <source>
        <dbReference type="Proteomes" id="UP001595850"/>
    </source>
</evidence>
<evidence type="ECO:0000313" key="2">
    <source>
        <dbReference type="EMBL" id="MFC4062732.1"/>
    </source>
</evidence>
<dbReference type="Proteomes" id="UP001595850">
    <property type="component" value="Unassembled WGS sequence"/>
</dbReference>
<evidence type="ECO:0000256" key="1">
    <source>
        <dbReference type="SAM" id="Phobius"/>
    </source>
</evidence>
<sequence>MKRYTVELAGEAFVDPLTAGLAVLTLLLQWRTRLNTAWFIAVAAAIGPVRALITG</sequence>
<reference evidence="3" key="1">
    <citation type="journal article" date="2019" name="Int. J. Syst. Evol. Microbiol.">
        <title>The Global Catalogue of Microorganisms (GCM) 10K type strain sequencing project: providing services to taxonomists for standard genome sequencing and annotation.</title>
        <authorList>
            <consortium name="The Broad Institute Genomics Platform"/>
            <consortium name="The Broad Institute Genome Sequencing Center for Infectious Disease"/>
            <person name="Wu L."/>
            <person name="Ma J."/>
        </authorList>
    </citation>
    <scope>NUCLEOTIDE SEQUENCE [LARGE SCALE GENOMIC DNA]</scope>
    <source>
        <strain evidence="3">TBRC 4489</strain>
    </source>
</reference>
<keyword evidence="3" id="KW-1185">Reference proteome</keyword>
<name>A0ABV8IFD1_9ACTN</name>